<dbReference type="InterPro" id="IPR001763">
    <property type="entry name" value="Rhodanese-like_dom"/>
</dbReference>
<dbReference type="SMART" id="SM00450">
    <property type="entry name" value="RHOD"/>
    <property type="match status" value="1"/>
</dbReference>
<feature type="compositionally biased region" description="Polar residues" evidence="1">
    <location>
        <begin position="1"/>
        <end position="15"/>
    </location>
</feature>
<feature type="domain" description="Rhodanese" evidence="2">
    <location>
        <begin position="27"/>
        <end position="116"/>
    </location>
</feature>
<gene>
    <name evidence="3" type="ORF">SK571_31100</name>
</gene>
<dbReference type="PANTHER" id="PTHR43031:SF1">
    <property type="entry name" value="PYRIDINE NUCLEOTIDE-DISULPHIDE OXIDOREDUCTASE"/>
    <property type="match status" value="1"/>
</dbReference>
<dbReference type="InterPro" id="IPR036873">
    <property type="entry name" value="Rhodanese-like_dom_sf"/>
</dbReference>
<dbReference type="InterPro" id="IPR050229">
    <property type="entry name" value="GlpE_sulfurtransferase"/>
</dbReference>
<dbReference type="PANTHER" id="PTHR43031">
    <property type="entry name" value="FAD-DEPENDENT OXIDOREDUCTASE"/>
    <property type="match status" value="1"/>
</dbReference>
<evidence type="ECO:0000313" key="4">
    <source>
        <dbReference type="Proteomes" id="UP001271792"/>
    </source>
</evidence>
<accession>A0ABU4TZU3</accession>
<dbReference type="CDD" id="cd00158">
    <property type="entry name" value="RHOD"/>
    <property type="match status" value="1"/>
</dbReference>
<dbReference type="PROSITE" id="PS50206">
    <property type="entry name" value="RHODANESE_3"/>
    <property type="match status" value="1"/>
</dbReference>
<keyword evidence="4" id="KW-1185">Reference proteome</keyword>
<comment type="caution">
    <text evidence="3">The sequence shown here is derived from an EMBL/GenBank/DDBJ whole genome shotgun (WGS) entry which is preliminary data.</text>
</comment>
<dbReference type="RefSeq" id="WP_319987637.1">
    <property type="nucleotide sequence ID" value="NZ_JAXAVV010000017.1"/>
</dbReference>
<evidence type="ECO:0000256" key="1">
    <source>
        <dbReference type="SAM" id="MobiDB-lite"/>
    </source>
</evidence>
<evidence type="ECO:0000259" key="2">
    <source>
        <dbReference type="PROSITE" id="PS50206"/>
    </source>
</evidence>
<dbReference type="SUPFAM" id="SSF52821">
    <property type="entry name" value="Rhodanese/Cell cycle control phosphatase"/>
    <property type="match status" value="1"/>
</dbReference>
<dbReference type="Pfam" id="PF00581">
    <property type="entry name" value="Rhodanese"/>
    <property type="match status" value="1"/>
</dbReference>
<evidence type="ECO:0000313" key="3">
    <source>
        <dbReference type="EMBL" id="MDX8053839.1"/>
    </source>
</evidence>
<proteinExistence type="predicted"/>
<sequence>MNTPSPHNPFANTSGDVDPTTAHQAVSAGDAVLLDVRETDEYTVGHAPGAVHLPLSRLRDGAEPPVDLGQRPVFAICRSGARSAIATQILVDRGHTAANVVGGMHAWHQAGLPVVDERGGNGTVA</sequence>
<dbReference type="Proteomes" id="UP001271792">
    <property type="component" value="Unassembled WGS sequence"/>
</dbReference>
<reference evidence="3 4" key="2">
    <citation type="submission" date="2023-11" db="EMBL/GenBank/DDBJ databases">
        <authorList>
            <person name="Lara A.C."/>
            <person name="Chronakova A."/>
        </authorList>
    </citation>
    <scope>NUCLEOTIDE SEQUENCE [LARGE SCALE GENOMIC DNA]</scope>
    <source>
        <strain evidence="3 4">BCCO 10_0798</strain>
    </source>
</reference>
<organism evidence="3 4">
    <name type="scientific">Lentzea kristufekii</name>
    <dbReference type="NCBI Taxonomy" id="3095430"/>
    <lineage>
        <taxon>Bacteria</taxon>
        <taxon>Bacillati</taxon>
        <taxon>Actinomycetota</taxon>
        <taxon>Actinomycetes</taxon>
        <taxon>Pseudonocardiales</taxon>
        <taxon>Pseudonocardiaceae</taxon>
        <taxon>Lentzea</taxon>
    </lineage>
</organism>
<reference evidence="3 4" key="1">
    <citation type="submission" date="2023-11" db="EMBL/GenBank/DDBJ databases">
        <title>Lentzea sokolovensis, sp. nov., Lentzea kristufkii, sp. nov., and Lentzea miocenensis, sp. nov., rare actinobacteria from Sokolov Coal Basin, Miocene lacustrine sediment, Czech Republic.</title>
        <authorList>
            <person name="Lara A."/>
            <person name="Kotroba L."/>
            <person name="Nouioui I."/>
            <person name="Neumann-Schaal M."/>
            <person name="Mast Y."/>
            <person name="Chronakova A."/>
        </authorList>
    </citation>
    <scope>NUCLEOTIDE SEQUENCE [LARGE SCALE GENOMIC DNA]</scope>
    <source>
        <strain evidence="3 4">BCCO 10_0798</strain>
    </source>
</reference>
<feature type="region of interest" description="Disordered" evidence="1">
    <location>
        <begin position="1"/>
        <end position="23"/>
    </location>
</feature>
<dbReference type="Gene3D" id="3.40.250.10">
    <property type="entry name" value="Rhodanese-like domain"/>
    <property type="match status" value="1"/>
</dbReference>
<dbReference type="EMBL" id="JAXAVV010000017">
    <property type="protein sequence ID" value="MDX8053839.1"/>
    <property type="molecule type" value="Genomic_DNA"/>
</dbReference>
<protein>
    <submittedName>
        <fullName evidence="3">Rhodanese-like domain-containing protein</fullName>
    </submittedName>
</protein>
<name>A0ABU4TZU3_9PSEU</name>